<gene>
    <name evidence="7" type="ORF">ACFOOQ_01495</name>
</gene>
<dbReference type="PANTHER" id="PTHR30606:SF9">
    <property type="entry name" value="LIPID A BIOSYNTHESIS LAUROYLTRANSFERASE"/>
    <property type="match status" value="1"/>
</dbReference>
<dbReference type="GO" id="GO:0016746">
    <property type="term" value="F:acyltransferase activity"/>
    <property type="evidence" value="ECO:0007669"/>
    <property type="project" value="UniProtKB-KW"/>
</dbReference>
<keyword evidence="8" id="KW-1185">Reference proteome</keyword>
<keyword evidence="2" id="KW-1003">Cell membrane</keyword>
<keyword evidence="4" id="KW-0808">Transferase</keyword>
<evidence type="ECO:0000256" key="4">
    <source>
        <dbReference type="ARBA" id="ARBA00022679"/>
    </source>
</evidence>
<dbReference type="CDD" id="cd07984">
    <property type="entry name" value="LPLAT_LABLAT-like"/>
    <property type="match status" value="1"/>
</dbReference>
<dbReference type="Pfam" id="PF03279">
    <property type="entry name" value="Lip_A_acyltrans"/>
    <property type="match status" value="1"/>
</dbReference>
<dbReference type="PANTHER" id="PTHR30606">
    <property type="entry name" value="LIPID A BIOSYNTHESIS LAUROYL ACYLTRANSFERASE"/>
    <property type="match status" value="1"/>
</dbReference>
<keyword evidence="6 7" id="KW-0012">Acyltransferase</keyword>
<comment type="subcellular location">
    <subcellularLocation>
        <location evidence="1">Cell inner membrane</location>
    </subcellularLocation>
</comment>
<name>A0ABV7VBI0_9PROT</name>
<evidence type="ECO:0000256" key="1">
    <source>
        <dbReference type="ARBA" id="ARBA00004533"/>
    </source>
</evidence>
<accession>A0ABV7VBI0</accession>
<dbReference type="InterPro" id="IPR004960">
    <property type="entry name" value="LipA_acyltrans"/>
</dbReference>
<protein>
    <submittedName>
        <fullName evidence="7">Lauroyl acyltransferase</fullName>
    </submittedName>
</protein>
<organism evidence="7 8">
    <name type="scientific">Ferrovibrio xuzhouensis</name>
    <dbReference type="NCBI Taxonomy" id="1576914"/>
    <lineage>
        <taxon>Bacteria</taxon>
        <taxon>Pseudomonadati</taxon>
        <taxon>Pseudomonadota</taxon>
        <taxon>Alphaproteobacteria</taxon>
        <taxon>Rhodospirillales</taxon>
        <taxon>Rhodospirillaceae</taxon>
        <taxon>Ferrovibrio</taxon>
    </lineage>
</organism>
<dbReference type="EMBL" id="JBHRYJ010000001">
    <property type="protein sequence ID" value="MFC3674196.1"/>
    <property type="molecule type" value="Genomic_DNA"/>
</dbReference>
<keyword evidence="3" id="KW-0997">Cell inner membrane</keyword>
<evidence type="ECO:0000256" key="5">
    <source>
        <dbReference type="ARBA" id="ARBA00023136"/>
    </source>
</evidence>
<evidence type="ECO:0000256" key="3">
    <source>
        <dbReference type="ARBA" id="ARBA00022519"/>
    </source>
</evidence>
<comment type="caution">
    <text evidence="7">The sequence shown here is derived from an EMBL/GenBank/DDBJ whole genome shotgun (WGS) entry which is preliminary data.</text>
</comment>
<evidence type="ECO:0000313" key="8">
    <source>
        <dbReference type="Proteomes" id="UP001595711"/>
    </source>
</evidence>
<dbReference type="Proteomes" id="UP001595711">
    <property type="component" value="Unassembled WGS sequence"/>
</dbReference>
<proteinExistence type="predicted"/>
<evidence type="ECO:0000256" key="2">
    <source>
        <dbReference type="ARBA" id="ARBA00022475"/>
    </source>
</evidence>
<dbReference type="RefSeq" id="WP_379720716.1">
    <property type="nucleotide sequence ID" value="NZ_JBHRYJ010000001.1"/>
</dbReference>
<keyword evidence="5" id="KW-0472">Membrane</keyword>
<reference evidence="8" key="1">
    <citation type="journal article" date="2019" name="Int. J. Syst. Evol. Microbiol.">
        <title>The Global Catalogue of Microorganisms (GCM) 10K type strain sequencing project: providing services to taxonomists for standard genome sequencing and annotation.</title>
        <authorList>
            <consortium name="The Broad Institute Genomics Platform"/>
            <consortium name="The Broad Institute Genome Sequencing Center for Infectious Disease"/>
            <person name="Wu L."/>
            <person name="Ma J."/>
        </authorList>
    </citation>
    <scope>NUCLEOTIDE SEQUENCE [LARGE SCALE GENOMIC DNA]</scope>
    <source>
        <strain evidence="8">KCTC 42182</strain>
    </source>
</reference>
<evidence type="ECO:0000313" key="7">
    <source>
        <dbReference type="EMBL" id="MFC3674196.1"/>
    </source>
</evidence>
<evidence type="ECO:0000256" key="6">
    <source>
        <dbReference type="ARBA" id="ARBA00023315"/>
    </source>
</evidence>
<sequence>MAERLTLTDYASAAGAYFALWLFGRLPVETASAFGGWLARKLGPRFRAHRYATDNLARAMPELAAAARAKILDGMWDNLGRVLAEYAHLADLEVGTPDQPGRVEIVGAEHVLAVRDSGRPALFFSGHYGNWELTCLAAEHFSLPMLHVYRAANNPLTEELLQNLRKPLGGSHVPKGIQAARAILAAMKRNEFVAMLMDQKLNTGIAVPFFGREAMTSPALAEFALRFDCPVLPAVVERLGGARFRVTVEPPIRFEKTGDRTTDVYNATLIVNRRLEAWIRARPDHWFWVHRRWPKD</sequence>